<name>A0A415F8Z6_9BACT</name>
<dbReference type="AlphaFoldDB" id="A0A415F8Z6"/>
<organism evidence="1 2">
    <name type="scientific">Segatella copri</name>
    <dbReference type="NCBI Taxonomy" id="165179"/>
    <lineage>
        <taxon>Bacteria</taxon>
        <taxon>Pseudomonadati</taxon>
        <taxon>Bacteroidota</taxon>
        <taxon>Bacteroidia</taxon>
        <taxon>Bacteroidales</taxon>
        <taxon>Prevotellaceae</taxon>
        <taxon>Segatella</taxon>
    </lineage>
</organism>
<evidence type="ECO:0000313" key="1">
    <source>
        <dbReference type="EMBL" id="RHK12639.1"/>
    </source>
</evidence>
<proteinExistence type="predicted"/>
<gene>
    <name evidence="1" type="ORF">DW079_01555</name>
</gene>
<dbReference type="EMBL" id="QRNB01000004">
    <property type="protein sequence ID" value="RHK12639.1"/>
    <property type="molecule type" value="Genomic_DNA"/>
</dbReference>
<sequence length="124" mass="15161">MSKKIRAKVDFFDIFIFNSVKSDHKITFYLSNKTFSEIELLPLQRLSLYRKPRCEINFVSFANEIPRWTTMEHFTYKDTRVELKYFVTFTQLLDFTDYQSLFQENRERYEISTLPIFVYQYPGF</sequence>
<protein>
    <submittedName>
        <fullName evidence="1">Uncharacterized protein</fullName>
    </submittedName>
</protein>
<reference evidence="1 2" key="1">
    <citation type="submission" date="2018-08" db="EMBL/GenBank/DDBJ databases">
        <title>A genome reference for cultivated species of the human gut microbiota.</title>
        <authorList>
            <person name="Zou Y."/>
            <person name="Xue W."/>
            <person name="Luo G."/>
        </authorList>
    </citation>
    <scope>NUCLEOTIDE SEQUENCE [LARGE SCALE GENOMIC DNA]</scope>
    <source>
        <strain evidence="1 2">AF46-2NS</strain>
    </source>
</reference>
<dbReference type="Proteomes" id="UP000286211">
    <property type="component" value="Unassembled WGS sequence"/>
</dbReference>
<accession>A0A415F8Z6</accession>
<comment type="caution">
    <text evidence="1">The sequence shown here is derived from an EMBL/GenBank/DDBJ whole genome shotgun (WGS) entry which is preliminary data.</text>
</comment>
<evidence type="ECO:0000313" key="2">
    <source>
        <dbReference type="Proteomes" id="UP000286211"/>
    </source>
</evidence>